<name>A0A7K2IXY8_9ACTN</name>
<sequence>MAVDTFNSTKEFLAELLRRVTDGRIQLPDFQRGWVWSQEGIASLLASISQGYPVGTLMFLGTGGETRFKERPVEGVGEVDKGAETLILDGQQRMTSLYQAICLGEAVHTRDDRGRRVSGWFYLDIEAAVTPGVDREQAIRFLPKDRIVRNFRKEVVLDCSTPEKEYAAGLFPLGQIMDASDWADGFREHHDYAKPKLELWKRFDKEVVDRFEKYQFPIIELDKATPREAVCQVFEKVNTGGEPLTVFELLTATFAADEFELRADWAERHQVWSDNPMYRVLWDVRDTDFLQIVTLLATQSRRHRWLDGGGDPLHAPRVGCRRSEMLRLSLEDYLEWADKAVEALLATARFLYSQCVYDTKFLPYGTQIIPLAAIFATLAEDAESHAARKAVSRWFWCGILGEMYGGSTESRFARDLPDVVTWAKGGDAQPRTVEEAQFTPGRLDTLRTRNSAAYKGIYALLLQCDVIDLRTGDKIKENTYFDHAVDIHHIFPQKWCETQGVAREWYDSIVNKTPLSAKTNRSIGGHAPSKYLERLESATKVTAEEMDTFLKPHQIAPESLRQDDFDAFYEARSAALLDLVADAMGKPVTQAEG</sequence>
<proteinExistence type="predicted"/>
<feature type="domain" description="GmrSD restriction endonucleases N-terminal" evidence="1">
    <location>
        <begin position="14"/>
        <end position="254"/>
    </location>
</feature>
<dbReference type="EMBL" id="WWHY01000001">
    <property type="protein sequence ID" value="MYR34684.1"/>
    <property type="molecule type" value="Genomic_DNA"/>
</dbReference>
<dbReference type="PANTHER" id="PTHR37292:SF2">
    <property type="entry name" value="DUF262 DOMAIN-CONTAINING PROTEIN"/>
    <property type="match status" value="1"/>
</dbReference>
<organism evidence="2 3">
    <name type="scientific">Nocardiopsis alba</name>
    <dbReference type="NCBI Taxonomy" id="53437"/>
    <lineage>
        <taxon>Bacteria</taxon>
        <taxon>Bacillati</taxon>
        <taxon>Actinomycetota</taxon>
        <taxon>Actinomycetes</taxon>
        <taxon>Streptosporangiales</taxon>
        <taxon>Nocardiopsidaceae</taxon>
        <taxon>Nocardiopsis</taxon>
    </lineage>
</organism>
<reference evidence="2 3" key="1">
    <citation type="journal article" date="2019" name="Nat. Commun.">
        <title>The antimicrobial potential of Streptomyces from insect microbiomes.</title>
        <authorList>
            <person name="Chevrette M.G."/>
            <person name="Carlson C.M."/>
            <person name="Ortega H.E."/>
            <person name="Thomas C."/>
            <person name="Ananiev G.E."/>
            <person name="Barns K.J."/>
            <person name="Book A.J."/>
            <person name="Cagnazzo J."/>
            <person name="Carlos C."/>
            <person name="Flanigan W."/>
            <person name="Grubbs K.J."/>
            <person name="Horn H.A."/>
            <person name="Hoffmann F.M."/>
            <person name="Klassen J.L."/>
            <person name="Knack J.J."/>
            <person name="Lewin G.R."/>
            <person name="McDonald B.R."/>
            <person name="Muller L."/>
            <person name="Melo W.G.P."/>
            <person name="Pinto-Tomas A.A."/>
            <person name="Schmitz A."/>
            <person name="Wendt-Pienkowski E."/>
            <person name="Wildman S."/>
            <person name="Zhao M."/>
            <person name="Zhang F."/>
            <person name="Bugni T.S."/>
            <person name="Andes D.R."/>
            <person name="Pupo M.T."/>
            <person name="Currie C.R."/>
        </authorList>
    </citation>
    <scope>NUCLEOTIDE SEQUENCE [LARGE SCALE GENOMIC DNA]</scope>
    <source>
        <strain evidence="2 3">SID5840</strain>
    </source>
</reference>
<evidence type="ECO:0000259" key="1">
    <source>
        <dbReference type="Pfam" id="PF03235"/>
    </source>
</evidence>
<dbReference type="RefSeq" id="WP_161111649.1">
    <property type="nucleotide sequence ID" value="NZ_WWHY01000001.1"/>
</dbReference>
<dbReference type="InterPro" id="IPR004919">
    <property type="entry name" value="GmrSD_N"/>
</dbReference>
<accession>A0A7K2IXY8</accession>
<comment type="caution">
    <text evidence="2">The sequence shown here is derived from an EMBL/GenBank/DDBJ whole genome shotgun (WGS) entry which is preliminary data.</text>
</comment>
<dbReference type="Proteomes" id="UP000467124">
    <property type="component" value="Unassembled WGS sequence"/>
</dbReference>
<dbReference type="PANTHER" id="PTHR37292">
    <property type="entry name" value="VNG6097C"/>
    <property type="match status" value="1"/>
</dbReference>
<dbReference type="Pfam" id="PF03235">
    <property type="entry name" value="GmrSD_N"/>
    <property type="match status" value="1"/>
</dbReference>
<evidence type="ECO:0000313" key="2">
    <source>
        <dbReference type="EMBL" id="MYR34684.1"/>
    </source>
</evidence>
<dbReference type="AlphaFoldDB" id="A0A7K2IXY8"/>
<evidence type="ECO:0000313" key="3">
    <source>
        <dbReference type="Proteomes" id="UP000467124"/>
    </source>
</evidence>
<protein>
    <submittedName>
        <fullName evidence="2">DUF262 domain-containing protein</fullName>
    </submittedName>
</protein>
<gene>
    <name evidence="2" type="ORF">GTW20_21135</name>
</gene>